<dbReference type="CDD" id="cd00063">
    <property type="entry name" value="FN3"/>
    <property type="match status" value="1"/>
</dbReference>
<evidence type="ECO:0000256" key="3">
    <source>
        <dbReference type="ARBA" id="ARBA00023326"/>
    </source>
</evidence>
<keyword evidence="1" id="KW-0677">Repeat</keyword>
<organism evidence="6 7">
    <name type="scientific">Pseudonocardia charpentierae</name>
    <dbReference type="NCBI Taxonomy" id="3075545"/>
    <lineage>
        <taxon>Bacteria</taxon>
        <taxon>Bacillati</taxon>
        <taxon>Actinomycetota</taxon>
        <taxon>Actinomycetes</taxon>
        <taxon>Pseudonocardiales</taxon>
        <taxon>Pseudonocardiaceae</taxon>
        <taxon>Pseudonocardia</taxon>
    </lineage>
</organism>
<evidence type="ECO:0000256" key="2">
    <source>
        <dbReference type="ARBA" id="ARBA00023295"/>
    </source>
</evidence>
<gene>
    <name evidence="6" type="ORF">RM445_28755</name>
</gene>
<keyword evidence="2" id="KW-0378">Hydrolase</keyword>
<keyword evidence="3" id="KW-0119">Carbohydrate metabolism</keyword>
<dbReference type="PRINTS" id="PR00014">
    <property type="entry name" value="FNTYPEIII"/>
</dbReference>
<dbReference type="RefSeq" id="WP_311560006.1">
    <property type="nucleotide sequence ID" value="NZ_JAVREJ010000034.1"/>
</dbReference>
<dbReference type="PANTHER" id="PTHR13817:SF166">
    <property type="entry name" value="NEURONAL IGCAM-RELATED"/>
    <property type="match status" value="1"/>
</dbReference>
<keyword evidence="4" id="KW-0732">Signal</keyword>
<dbReference type="SMART" id="SM00060">
    <property type="entry name" value="FN3"/>
    <property type="match status" value="1"/>
</dbReference>
<dbReference type="InterPro" id="IPR013783">
    <property type="entry name" value="Ig-like_fold"/>
</dbReference>
<dbReference type="InterPro" id="IPR050964">
    <property type="entry name" value="Striated_Muscle_Regulatory"/>
</dbReference>
<reference evidence="7" key="1">
    <citation type="submission" date="2023-07" db="EMBL/GenBank/DDBJ databases">
        <title>30 novel species of actinomycetes from the DSMZ collection.</title>
        <authorList>
            <person name="Nouioui I."/>
        </authorList>
    </citation>
    <scope>NUCLEOTIDE SEQUENCE [LARGE SCALE GENOMIC DNA]</scope>
    <source>
        <strain evidence="7">DSM 45834</strain>
    </source>
</reference>
<keyword evidence="2" id="KW-0326">Glycosidase</keyword>
<name>A0ABU2NHQ0_9PSEU</name>
<dbReference type="InterPro" id="IPR003961">
    <property type="entry name" value="FN3_dom"/>
</dbReference>
<dbReference type="Pfam" id="PF00041">
    <property type="entry name" value="fn3"/>
    <property type="match status" value="1"/>
</dbReference>
<dbReference type="Gene3D" id="2.60.120.560">
    <property type="entry name" value="Exo-inulinase, domain 1"/>
    <property type="match status" value="1"/>
</dbReference>
<feature type="domain" description="Fibronectin type-III" evidence="5">
    <location>
        <begin position="27"/>
        <end position="118"/>
    </location>
</feature>
<feature type="chain" id="PRO_5045920719" evidence="4">
    <location>
        <begin position="25"/>
        <end position="329"/>
    </location>
</feature>
<dbReference type="EMBL" id="JAVREJ010000034">
    <property type="protein sequence ID" value="MDT0353493.1"/>
    <property type="molecule type" value="Genomic_DNA"/>
</dbReference>
<evidence type="ECO:0000313" key="6">
    <source>
        <dbReference type="EMBL" id="MDT0353493.1"/>
    </source>
</evidence>
<dbReference type="PANTHER" id="PTHR13817">
    <property type="entry name" value="TITIN"/>
    <property type="match status" value="1"/>
</dbReference>
<comment type="caution">
    <text evidence="6">The sequence shown here is derived from an EMBL/GenBank/DDBJ whole genome shotgun (WGS) entry which is preliminary data.</text>
</comment>
<keyword evidence="3" id="KW-0624">Polysaccharide degradation</keyword>
<dbReference type="Gene3D" id="2.60.40.10">
    <property type="entry name" value="Immunoglobulins"/>
    <property type="match status" value="1"/>
</dbReference>
<dbReference type="SUPFAM" id="SSF49265">
    <property type="entry name" value="Fibronectin type III"/>
    <property type="match status" value="1"/>
</dbReference>
<evidence type="ECO:0000256" key="4">
    <source>
        <dbReference type="SAM" id="SignalP"/>
    </source>
</evidence>
<keyword evidence="7" id="KW-1185">Reference proteome</keyword>
<evidence type="ECO:0000256" key="1">
    <source>
        <dbReference type="ARBA" id="ARBA00022737"/>
    </source>
</evidence>
<accession>A0ABU2NHQ0</accession>
<dbReference type="PROSITE" id="PS50853">
    <property type="entry name" value="FN3"/>
    <property type="match status" value="1"/>
</dbReference>
<evidence type="ECO:0000313" key="7">
    <source>
        <dbReference type="Proteomes" id="UP001183202"/>
    </source>
</evidence>
<protein>
    <submittedName>
        <fullName evidence="6">Fibronectin type III domain-containing protein</fullName>
    </submittedName>
</protein>
<evidence type="ECO:0000259" key="5">
    <source>
        <dbReference type="PROSITE" id="PS50853"/>
    </source>
</evidence>
<feature type="signal peptide" evidence="4">
    <location>
        <begin position="1"/>
        <end position="24"/>
    </location>
</feature>
<proteinExistence type="predicted"/>
<dbReference type="Proteomes" id="UP001183202">
    <property type="component" value="Unassembled WGS sequence"/>
</dbReference>
<sequence length="329" mass="33277">MRASRWVSLLLLLLGALLCLGAAAPEPPGIPTSVTVGAGDAAAVVRWSPPEDDGGATISGYTVTALPGGATAAVSGVAREATVEGLSNGVAYRFTVTASNRVGAGPTSAVSNAVTPAPAAAAVGPVVLHEDFATSTGSMEPVAGGTWSTASGRYVLSAPADGGEEVPNANLAVAGTTVTGDFTLTALGSATATDSRFNDFSVVFGYHNPADYWFVSFSEGNDPNTSGVFRVGGLRTELVDVASPIVAGAVYPIRVERRGPELRVFRAGEQVASVTDAASTDGRVGFGSRNDGGTFDDLVVTGPVRSSPVKPPESLLARLWNAFSSLFSG</sequence>
<dbReference type="InterPro" id="IPR036116">
    <property type="entry name" value="FN3_sf"/>
</dbReference>